<gene>
    <name evidence="2" type="ORF">TRITD_4Bv1G118590</name>
</gene>
<evidence type="ECO:0000313" key="3">
    <source>
        <dbReference type="Proteomes" id="UP000324705"/>
    </source>
</evidence>
<dbReference type="OMA" id="RGHAIFF"/>
<evidence type="ECO:0000256" key="1">
    <source>
        <dbReference type="SAM" id="MobiDB-lite"/>
    </source>
</evidence>
<proteinExistence type="predicted"/>
<organism evidence="2 3">
    <name type="scientific">Triticum turgidum subsp. durum</name>
    <name type="common">Durum wheat</name>
    <name type="synonym">Triticum durum</name>
    <dbReference type="NCBI Taxonomy" id="4567"/>
    <lineage>
        <taxon>Eukaryota</taxon>
        <taxon>Viridiplantae</taxon>
        <taxon>Streptophyta</taxon>
        <taxon>Embryophyta</taxon>
        <taxon>Tracheophyta</taxon>
        <taxon>Spermatophyta</taxon>
        <taxon>Magnoliopsida</taxon>
        <taxon>Liliopsida</taxon>
        <taxon>Poales</taxon>
        <taxon>Poaceae</taxon>
        <taxon>BOP clade</taxon>
        <taxon>Pooideae</taxon>
        <taxon>Triticodae</taxon>
        <taxon>Triticeae</taxon>
        <taxon>Triticinae</taxon>
        <taxon>Triticum</taxon>
    </lineage>
</organism>
<feature type="compositionally biased region" description="Basic and acidic residues" evidence="1">
    <location>
        <begin position="7"/>
        <end position="21"/>
    </location>
</feature>
<accession>A0A9R0T8T9</accession>
<evidence type="ECO:0000313" key="2">
    <source>
        <dbReference type="EMBL" id="VAI06617.1"/>
    </source>
</evidence>
<name>A0A9R0T8T9_TRITD</name>
<protein>
    <submittedName>
        <fullName evidence="2">Uncharacterized protein</fullName>
    </submittedName>
</protein>
<feature type="region of interest" description="Disordered" evidence="1">
    <location>
        <begin position="1"/>
        <end position="23"/>
    </location>
</feature>
<dbReference type="EMBL" id="LT934118">
    <property type="protein sequence ID" value="VAI06617.1"/>
    <property type="molecule type" value="Genomic_DNA"/>
</dbReference>
<keyword evidence="3" id="KW-1185">Reference proteome</keyword>
<dbReference type="AlphaFoldDB" id="A0A9R0T8T9"/>
<sequence length="393" mass="41812">MHKVKGHHDGPVHPLDDEPLHQHRPAGHLLGLLLLVDPPAPVLLPPHPLPHARAHPHTLPGHGSEPHVPVTVPRGAAGHLLPRLQAAADEHLPAVELRAAVGVVDRLPALLERHLVEGGTVHLLGRGHAIFFDEIERAVPFSDSRRHRRRRGEGVEEARVGELARPERHVEARRVAEVEVVLGGLGGVHAPILLAVEVVGEAVGGDGLGREPAAAALDDLDLLVEVGRIERLRLDVVDAAAEAARGHVLLAGAGPDEPLALARGDDGVVAVGGDGLVGDGHEDDGVGVGGAALPVVLRVAEREHAVLREREVAHARPAALPPAARLVVVPVVVALDDEVARVPAVGRRPGSRLRVAHEERERLGRVHGSLIFCFLCVSFKFTFAYIHTVRVRH</sequence>
<reference evidence="2 3" key="1">
    <citation type="submission" date="2017-09" db="EMBL/GenBank/DDBJ databases">
        <authorList>
            <consortium name="International Durum Wheat Genome Sequencing Consortium (IDWGSC)"/>
            <person name="Milanesi L."/>
        </authorList>
    </citation>
    <scope>NUCLEOTIDE SEQUENCE [LARGE SCALE GENOMIC DNA]</scope>
    <source>
        <strain evidence="3">cv. Svevo</strain>
    </source>
</reference>
<dbReference type="Proteomes" id="UP000324705">
    <property type="component" value="Chromosome 4B"/>
</dbReference>
<dbReference type="Gramene" id="TRITD4Bv1G118590.1">
    <property type="protein sequence ID" value="TRITD4Bv1G118590.1"/>
    <property type="gene ID" value="TRITD4Bv1G118590"/>
</dbReference>